<sequence length="332" mass="36211">MVAPASLSVRARHLLEAGDTADAIELVSGAARRGDGEALNELGLWHVYGQPLQRDFARARLFFGHAGRAGYKPAMTTYAVFVALGAGGEPRWKEALGLLEAAAPDDVRAARQIELLRAMDIDGDGRPRSLPAEERLARSPIAARRSRLFSPAECAHVIDLAKPLLAPSVVVDSRTGRQSPNPVRTSFNAVLGPIQQDLVLHALNLRLAAATGTDVEAGEPLIVLRYEPGQQYREHHDCLPGEANQRVRTAIVYLNEDYQGGETSFPAAGLDIKGRTGDMLTFVNTRPDGQVDLASRHIGQAVTKGTKWICTRWIRRARFDPWGLRTPSPLIR</sequence>
<dbReference type="Gene3D" id="1.25.40.10">
    <property type="entry name" value="Tetratricopeptide repeat domain"/>
    <property type="match status" value="1"/>
</dbReference>
<dbReference type="InterPro" id="IPR006620">
    <property type="entry name" value="Pro_4_hyd_alph"/>
</dbReference>
<keyword evidence="7" id="KW-0408">Iron</keyword>
<dbReference type="EMBL" id="BAAAFE010000003">
    <property type="protein sequence ID" value="GAA0862198.1"/>
    <property type="molecule type" value="Genomic_DNA"/>
</dbReference>
<dbReference type="InterPro" id="IPR011990">
    <property type="entry name" value="TPR-like_helical_dom_sf"/>
</dbReference>
<comment type="cofactor">
    <cofactor evidence="1">
        <name>L-ascorbate</name>
        <dbReference type="ChEBI" id="CHEBI:38290"/>
    </cofactor>
</comment>
<evidence type="ECO:0000313" key="10">
    <source>
        <dbReference type="EMBL" id="GAA0862198.1"/>
    </source>
</evidence>
<dbReference type="SMART" id="SM00702">
    <property type="entry name" value="P4Hc"/>
    <property type="match status" value="1"/>
</dbReference>
<evidence type="ECO:0000256" key="1">
    <source>
        <dbReference type="ARBA" id="ARBA00001961"/>
    </source>
</evidence>
<keyword evidence="4" id="KW-0847">Vitamin C</keyword>
<evidence type="ECO:0000256" key="8">
    <source>
        <dbReference type="ARBA" id="ARBA00023180"/>
    </source>
</evidence>
<keyword evidence="3" id="KW-0256">Endoplasmic reticulum</keyword>
<name>A0ABN1LZC4_9SPHN</name>
<dbReference type="RefSeq" id="WP_215348729.1">
    <property type="nucleotide sequence ID" value="NZ_BAAAFE010000003.1"/>
</dbReference>
<gene>
    <name evidence="10" type="ORF">GCM10009115_07850</name>
</gene>
<protein>
    <recommendedName>
        <fullName evidence="9">Fe2OG dioxygenase domain-containing protein</fullName>
    </recommendedName>
</protein>
<dbReference type="InterPro" id="IPR005123">
    <property type="entry name" value="Oxoglu/Fe-dep_dioxygenase_dom"/>
</dbReference>
<evidence type="ECO:0000256" key="4">
    <source>
        <dbReference type="ARBA" id="ARBA00022896"/>
    </source>
</evidence>
<keyword evidence="8" id="KW-0325">Glycoprotein</keyword>
<evidence type="ECO:0000256" key="6">
    <source>
        <dbReference type="ARBA" id="ARBA00023002"/>
    </source>
</evidence>
<dbReference type="Pfam" id="PF13640">
    <property type="entry name" value="2OG-FeII_Oxy_3"/>
    <property type="match status" value="1"/>
</dbReference>
<feature type="domain" description="Fe2OG dioxygenase" evidence="9">
    <location>
        <begin position="216"/>
        <end position="316"/>
    </location>
</feature>
<dbReference type="Proteomes" id="UP001500738">
    <property type="component" value="Unassembled WGS sequence"/>
</dbReference>
<evidence type="ECO:0000256" key="7">
    <source>
        <dbReference type="ARBA" id="ARBA00023004"/>
    </source>
</evidence>
<dbReference type="PANTHER" id="PTHR10869">
    <property type="entry name" value="PROLYL 4-HYDROXYLASE ALPHA SUBUNIT"/>
    <property type="match status" value="1"/>
</dbReference>
<evidence type="ECO:0000256" key="5">
    <source>
        <dbReference type="ARBA" id="ARBA00022964"/>
    </source>
</evidence>
<dbReference type="Gene3D" id="2.60.120.620">
    <property type="entry name" value="q2cbj1_9rhob like domain"/>
    <property type="match status" value="1"/>
</dbReference>
<keyword evidence="11" id="KW-1185">Reference proteome</keyword>
<evidence type="ECO:0000256" key="2">
    <source>
        <dbReference type="ARBA" id="ARBA00022723"/>
    </source>
</evidence>
<dbReference type="PANTHER" id="PTHR10869:SF246">
    <property type="entry name" value="TRANSMEMBRANE PROLYL 4-HYDROXYLASE"/>
    <property type="match status" value="1"/>
</dbReference>
<comment type="caution">
    <text evidence="10">The sequence shown here is derived from an EMBL/GenBank/DDBJ whole genome shotgun (WGS) entry which is preliminary data.</text>
</comment>
<organism evidence="10 11">
    <name type="scientific">Sphingopyxis soli</name>
    <dbReference type="NCBI Taxonomy" id="592051"/>
    <lineage>
        <taxon>Bacteria</taxon>
        <taxon>Pseudomonadati</taxon>
        <taxon>Pseudomonadota</taxon>
        <taxon>Alphaproteobacteria</taxon>
        <taxon>Sphingomonadales</taxon>
        <taxon>Sphingomonadaceae</taxon>
        <taxon>Sphingopyxis</taxon>
    </lineage>
</organism>
<evidence type="ECO:0000256" key="3">
    <source>
        <dbReference type="ARBA" id="ARBA00022824"/>
    </source>
</evidence>
<dbReference type="PROSITE" id="PS51471">
    <property type="entry name" value="FE2OG_OXY"/>
    <property type="match status" value="1"/>
</dbReference>
<keyword evidence="5" id="KW-0223">Dioxygenase</keyword>
<dbReference type="InterPro" id="IPR044862">
    <property type="entry name" value="Pro_4_hyd_alph_FE2OG_OXY"/>
</dbReference>
<dbReference type="SUPFAM" id="SSF81901">
    <property type="entry name" value="HCP-like"/>
    <property type="match status" value="1"/>
</dbReference>
<keyword evidence="6" id="KW-0560">Oxidoreductase</keyword>
<evidence type="ECO:0000259" key="9">
    <source>
        <dbReference type="PROSITE" id="PS51471"/>
    </source>
</evidence>
<reference evidence="10 11" key="1">
    <citation type="journal article" date="2019" name="Int. J. Syst. Evol. Microbiol.">
        <title>The Global Catalogue of Microorganisms (GCM) 10K type strain sequencing project: providing services to taxonomists for standard genome sequencing and annotation.</title>
        <authorList>
            <consortium name="The Broad Institute Genomics Platform"/>
            <consortium name="The Broad Institute Genome Sequencing Center for Infectious Disease"/>
            <person name="Wu L."/>
            <person name="Ma J."/>
        </authorList>
    </citation>
    <scope>NUCLEOTIDE SEQUENCE [LARGE SCALE GENOMIC DNA]</scope>
    <source>
        <strain evidence="10 11">JCM 15910</strain>
    </source>
</reference>
<evidence type="ECO:0000313" key="11">
    <source>
        <dbReference type="Proteomes" id="UP001500738"/>
    </source>
</evidence>
<accession>A0ABN1LZC4</accession>
<keyword evidence="2" id="KW-0479">Metal-binding</keyword>
<proteinExistence type="predicted"/>
<dbReference type="InterPro" id="IPR045054">
    <property type="entry name" value="P4HA-like"/>
</dbReference>